<protein>
    <submittedName>
        <fullName evidence="1">Uncharacterized protein</fullName>
    </submittedName>
</protein>
<evidence type="ECO:0000313" key="2">
    <source>
        <dbReference type="Proteomes" id="UP000604825"/>
    </source>
</evidence>
<proteinExistence type="predicted"/>
<organism evidence="1 2">
    <name type="scientific">Miscanthus lutarioriparius</name>
    <dbReference type="NCBI Taxonomy" id="422564"/>
    <lineage>
        <taxon>Eukaryota</taxon>
        <taxon>Viridiplantae</taxon>
        <taxon>Streptophyta</taxon>
        <taxon>Embryophyta</taxon>
        <taxon>Tracheophyta</taxon>
        <taxon>Spermatophyta</taxon>
        <taxon>Magnoliopsida</taxon>
        <taxon>Liliopsida</taxon>
        <taxon>Poales</taxon>
        <taxon>Poaceae</taxon>
        <taxon>PACMAD clade</taxon>
        <taxon>Panicoideae</taxon>
        <taxon>Andropogonodae</taxon>
        <taxon>Andropogoneae</taxon>
        <taxon>Saccharinae</taxon>
        <taxon>Miscanthus</taxon>
    </lineage>
</organism>
<gene>
    <name evidence="1" type="ORF">NCGR_LOCUS47891</name>
</gene>
<dbReference type="Proteomes" id="UP000604825">
    <property type="component" value="Unassembled WGS sequence"/>
</dbReference>
<reference evidence="1" key="1">
    <citation type="submission" date="2020-10" db="EMBL/GenBank/DDBJ databases">
        <authorList>
            <person name="Han B."/>
            <person name="Lu T."/>
            <person name="Zhao Q."/>
            <person name="Huang X."/>
            <person name="Zhao Y."/>
        </authorList>
    </citation>
    <scope>NUCLEOTIDE SEQUENCE</scope>
</reference>
<comment type="caution">
    <text evidence="1">The sequence shown here is derived from an EMBL/GenBank/DDBJ whole genome shotgun (WGS) entry which is preliminary data.</text>
</comment>
<accession>A0A811R3G7</accession>
<dbReference type="EMBL" id="CAJGYO010000013">
    <property type="protein sequence ID" value="CAD6264586.1"/>
    <property type="molecule type" value="Genomic_DNA"/>
</dbReference>
<dbReference type="AlphaFoldDB" id="A0A811R3G7"/>
<evidence type="ECO:0000313" key="1">
    <source>
        <dbReference type="EMBL" id="CAD6264586.1"/>
    </source>
</evidence>
<keyword evidence="2" id="KW-1185">Reference proteome</keyword>
<dbReference type="OrthoDB" id="5555409at2759"/>
<name>A0A811R3G7_9POAL</name>
<sequence length="151" mass="17087">MKVQAGFYRKLLLPKGKPTLLTPEVLKEMQLQQERIEAEKKRPPFFALRVNFILAVLIKRKYSAFMSSKFEVLSMICSSDSMNAIGGDVDRKLVTVPEIREIGEYVAEIQLHSYCLYFHSVYDLFQCSYVGLLIMPNTPLSVGQTASGAIC</sequence>